<dbReference type="Proteomes" id="UP000245634">
    <property type="component" value="Unassembled WGS sequence"/>
</dbReference>
<protein>
    <submittedName>
        <fullName evidence="1">Uncharacterized protein</fullName>
    </submittedName>
</protein>
<sequence length="66" mass="7527">MVDSVQGAAPIHNWKVKYVQHDFYTHSQLRNGTQVVRHEKVERIVTASPATEKSHAVRGQQIDIYA</sequence>
<dbReference type="OrthoDB" id="9857561at2"/>
<comment type="caution">
    <text evidence="1">The sequence shown here is derived from an EMBL/GenBank/DDBJ whole genome shotgun (WGS) entry which is preliminary data.</text>
</comment>
<organism evidence="1 2">
    <name type="scientific">Tumebacillus permanentifrigoris</name>
    <dbReference type="NCBI Taxonomy" id="378543"/>
    <lineage>
        <taxon>Bacteria</taxon>
        <taxon>Bacillati</taxon>
        <taxon>Bacillota</taxon>
        <taxon>Bacilli</taxon>
        <taxon>Bacillales</taxon>
        <taxon>Alicyclobacillaceae</taxon>
        <taxon>Tumebacillus</taxon>
    </lineage>
</organism>
<evidence type="ECO:0000313" key="2">
    <source>
        <dbReference type="Proteomes" id="UP000245634"/>
    </source>
</evidence>
<name>A0A316D947_9BACL</name>
<gene>
    <name evidence="1" type="ORF">C7459_108167</name>
</gene>
<keyword evidence="2" id="KW-1185">Reference proteome</keyword>
<dbReference type="RefSeq" id="WP_109689162.1">
    <property type="nucleotide sequence ID" value="NZ_QGGL01000008.1"/>
</dbReference>
<dbReference type="AlphaFoldDB" id="A0A316D947"/>
<reference evidence="1 2" key="1">
    <citation type="submission" date="2018-05" db="EMBL/GenBank/DDBJ databases">
        <title>Genomic Encyclopedia of Type Strains, Phase IV (KMG-IV): sequencing the most valuable type-strain genomes for metagenomic binning, comparative biology and taxonomic classification.</title>
        <authorList>
            <person name="Goeker M."/>
        </authorList>
    </citation>
    <scope>NUCLEOTIDE SEQUENCE [LARGE SCALE GENOMIC DNA]</scope>
    <source>
        <strain evidence="1 2">DSM 18773</strain>
    </source>
</reference>
<dbReference type="EMBL" id="QGGL01000008">
    <property type="protein sequence ID" value="PWK13147.1"/>
    <property type="molecule type" value="Genomic_DNA"/>
</dbReference>
<accession>A0A316D947</accession>
<proteinExistence type="predicted"/>
<evidence type="ECO:0000313" key="1">
    <source>
        <dbReference type="EMBL" id="PWK13147.1"/>
    </source>
</evidence>